<sequence>MHDLEEISRFSDAEDDGAEAEMTNLDTHIVSPIHTTIIHKDHPVEQVIGDIQSNTSNRRMKKRCDLNTVQKGNPGFEGSKMDGGYTGGASAIQITTCLDLGGFTIWQKGHWIEDLDSLTEFAKLKKVSMVCIKLLKLVETLSTYLLENRFQEDKLDKTLFIKRGQGDILILQGILDDIILVYKEEVMHSVEKMMHKNISNELYGLMSKASKPMEEKNKPLLKDADGEDYIAASNCCGQINTKVGWMSGKAAKDGIGVKTGNSRVNAVGHYLVLLGKNEAVHKRRGDNVERAATNATSLDAKQDNVEEGEVQVPTADMEVNTASAPVTTAGVSVSTTDAYYMLVKWHKSKGELSVEEKSRLFVELMDKRKKHFARLKAEERRRKPPTKLKRENKCRIEQITLQSRTSCSWDVIENGNSFKPAAQTTTNADGTLTTLIPGPDNYEEKQMIKRRMHMKEEVKMVLQVQVQVTYFRTWEFVNSSSTNEVNDAYGSSSTANTQVSLAALNIEEIDLTMAVSIADIRTRRSIVAMFQLSQDRILCKECRGLTDTKIAGNMKIIKKYRRTVQCGRNFFPSHVGIDEWVLLGYMAMMMLPQTWFMDFFRI</sequence>
<dbReference type="EMBL" id="BQNB010008745">
    <property type="protein sequence ID" value="GJS53709.1"/>
    <property type="molecule type" value="Genomic_DNA"/>
</dbReference>
<gene>
    <name evidence="1" type="ORF">Tco_0627071</name>
</gene>
<keyword evidence="2" id="KW-1185">Reference proteome</keyword>
<protein>
    <submittedName>
        <fullName evidence="1">Uncharacterized protein</fullName>
    </submittedName>
</protein>
<name>A0ABQ4WLC4_9ASTR</name>
<reference evidence="1" key="1">
    <citation type="journal article" date="2022" name="Int. J. Mol. Sci.">
        <title>Draft Genome of Tanacetum Coccineum: Genomic Comparison of Closely Related Tanacetum-Family Plants.</title>
        <authorList>
            <person name="Yamashiro T."/>
            <person name="Shiraishi A."/>
            <person name="Nakayama K."/>
            <person name="Satake H."/>
        </authorList>
    </citation>
    <scope>NUCLEOTIDE SEQUENCE</scope>
</reference>
<accession>A0ABQ4WLC4</accession>
<dbReference type="Proteomes" id="UP001151760">
    <property type="component" value="Unassembled WGS sequence"/>
</dbReference>
<comment type="caution">
    <text evidence="1">The sequence shown here is derived from an EMBL/GenBank/DDBJ whole genome shotgun (WGS) entry which is preliminary data.</text>
</comment>
<organism evidence="1 2">
    <name type="scientific">Tanacetum coccineum</name>
    <dbReference type="NCBI Taxonomy" id="301880"/>
    <lineage>
        <taxon>Eukaryota</taxon>
        <taxon>Viridiplantae</taxon>
        <taxon>Streptophyta</taxon>
        <taxon>Embryophyta</taxon>
        <taxon>Tracheophyta</taxon>
        <taxon>Spermatophyta</taxon>
        <taxon>Magnoliopsida</taxon>
        <taxon>eudicotyledons</taxon>
        <taxon>Gunneridae</taxon>
        <taxon>Pentapetalae</taxon>
        <taxon>asterids</taxon>
        <taxon>campanulids</taxon>
        <taxon>Asterales</taxon>
        <taxon>Asteraceae</taxon>
        <taxon>Asteroideae</taxon>
        <taxon>Anthemideae</taxon>
        <taxon>Anthemidinae</taxon>
        <taxon>Tanacetum</taxon>
    </lineage>
</organism>
<reference evidence="1" key="2">
    <citation type="submission" date="2022-01" db="EMBL/GenBank/DDBJ databases">
        <authorList>
            <person name="Yamashiro T."/>
            <person name="Shiraishi A."/>
            <person name="Satake H."/>
            <person name="Nakayama K."/>
        </authorList>
    </citation>
    <scope>NUCLEOTIDE SEQUENCE</scope>
</reference>
<evidence type="ECO:0000313" key="1">
    <source>
        <dbReference type="EMBL" id="GJS53709.1"/>
    </source>
</evidence>
<evidence type="ECO:0000313" key="2">
    <source>
        <dbReference type="Proteomes" id="UP001151760"/>
    </source>
</evidence>
<proteinExistence type="predicted"/>